<dbReference type="SMART" id="SM01360">
    <property type="entry name" value="A2M"/>
    <property type="match status" value="1"/>
</dbReference>
<evidence type="ECO:0000313" key="5">
    <source>
        <dbReference type="EMBL" id="MBB4266814.1"/>
    </source>
</evidence>
<protein>
    <recommendedName>
        <fullName evidence="7">Alpha-2-macroglobulin family protein</fullName>
    </recommendedName>
</protein>
<dbReference type="Pfam" id="PF11974">
    <property type="entry name" value="bMG3"/>
    <property type="match status" value="1"/>
</dbReference>
<dbReference type="Proteomes" id="UP000554286">
    <property type="component" value="Unassembled WGS sequence"/>
</dbReference>
<dbReference type="InterPro" id="IPR049120">
    <property type="entry name" value="A2M_bMG2"/>
</dbReference>
<evidence type="ECO:0000313" key="6">
    <source>
        <dbReference type="Proteomes" id="UP000554286"/>
    </source>
</evidence>
<dbReference type="PIRSF" id="PIRSF038980">
    <property type="entry name" value="A2M_bac"/>
    <property type="match status" value="1"/>
</dbReference>
<dbReference type="RefSeq" id="WP_184045590.1">
    <property type="nucleotide sequence ID" value="NZ_JACIGK010000017.1"/>
</dbReference>
<dbReference type="InterPro" id="IPR001599">
    <property type="entry name" value="Macroglobln_a2"/>
</dbReference>
<dbReference type="InterPro" id="IPR026284">
    <property type="entry name" value="A2MG_proteobact"/>
</dbReference>
<reference evidence="5 6" key="1">
    <citation type="submission" date="2020-08" db="EMBL/GenBank/DDBJ databases">
        <title>Genome sequencing of Purple Non-Sulfur Bacteria from various extreme environments.</title>
        <authorList>
            <person name="Mayer M."/>
        </authorList>
    </citation>
    <scope>NUCLEOTIDE SEQUENCE [LARGE SCALE GENOMIC DNA]</scope>
    <source>
        <strain evidence="5 6">JA131</strain>
    </source>
</reference>
<dbReference type="Pfam" id="PF21142">
    <property type="entry name" value="A2M_bMG2"/>
    <property type="match status" value="1"/>
</dbReference>
<dbReference type="GO" id="GO:0005615">
    <property type="term" value="C:extracellular space"/>
    <property type="evidence" value="ECO:0007669"/>
    <property type="project" value="InterPro"/>
</dbReference>
<dbReference type="Pfam" id="PF07678">
    <property type="entry name" value="TED_complement"/>
    <property type="match status" value="1"/>
</dbReference>
<keyword evidence="6" id="KW-1185">Reference proteome</keyword>
<keyword evidence="2" id="KW-0732">Signal</keyword>
<dbReference type="CDD" id="cd02891">
    <property type="entry name" value="A2M_like"/>
    <property type="match status" value="1"/>
</dbReference>
<dbReference type="Pfam" id="PF17962">
    <property type="entry name" value="bMG6"/>
    <property type="match status" value="1"/>
</dbReference>
<dbReference type="EMBL" id="JACIGK010000017">
    <property type="protein sequence ID" value="MBB4266814.1"/>
    <property type="molecule type" value="Genomic_DNA"/>
</dbReference>
<accession>A0A7W6RDZ8</accession>
<dbReference type="Pfam" id="PF17973">
    <property type="entry name" value="bMG10"/>
    <property type="match status" value="1"/>
</dbReference>
<comment type="caution">
    <text evidence="5">The sequence shown here is derived from an EMBL/GenBank/DDBJ whole genome shotgun (WGS) entry which is preliminary data.</text>
</comment>
<dbReference type="Pfam" id="PF17972">
    <property type="entry name" value="bMG5"/>
    <property type="match status" value="1"/>
</dbReference>
<dbReference type="SMART" id="SM01419">
    <property type="entry name" value="Thiol-ester_cl"/>
    <property type="match status" value="1"/>
</dbReference>
<dbReference type="InterPro" id="IPR041203">
    <property type="entry name" value="Bact_A2M_MG5"/>
</dbReference>
<evidence type="ECO:0000256" key="2">
    <source>
        <dbReference type="ARBA" id="ARBA00022729"/>
    </source>
</evidence>
<dbReference type="InterPro" id="IPR051802">
    <property type="entry name" value="YfhM-like"/>
</dbReference>
<evidence type="ECO:0000259" key="3">
    <source>
        <dbReference type="SMART" id="SM01359"/>
    </source>
</evidence>
<dbReference type="SMART" id="SM01359">
    <property type="entry name" value="A2M_N_2"/>
    <property type="match status" value="1"/>
</dbReference>
<dbReference type="InterPro" id="IPR021868">
    <property type="entry name" value="Alpha_2_Macroglob_MG3"/>
</dbReference>
<gene>
    <name evidence="5" type="ORF">GGD89_002450</name>
</gene>
<feature type="domain" description="Alpha-2-macroglobulin" evidence="4">
    <location>
        <begin position="1106"/>
        <end position="1195"/>
    </location>
</feature>
<dbReference type="PANTHER" id="PTHR40094">
    <property type="entry name" value="ALPHA-2-MACROGLOBULIN HOMOLOG"/>
    <property type="match status" value="1"/>
</dbReference>
<feature type="domain" description="Alpha-2-macroglobulin bait region" evidence="3">
    <location>
        <begin position="903"/>
        <end position="1044"/>
    </location>
</feature>
<comment type="similarity">
    <text evidence="1">Belongs to the protease inhibitor I39 (alpha-2-macroglobulin) family. Bacterial alpha-2-macroglobulin subfamily.</text>
</comment>
<name>A0A7W6RDZ8_9PROT</name>
<dbReference type="InterPro" id="IPR041246">
    <property type="entry name" value="Bact_MG10"/>
</dbReference>
<dbReference type="InterPro" id="IPR002890">
    <property type="entry name" value="MG2"/>
</dbReference>
<dbReference type="Pfam" id="PF01835">
    <property type="entry name" value="MG2"/>
    <property type="match status" value="1"/>
</dbReference>
<dbReference type="Gene3D" id="1.50.10.20">
    <property type="match status" value="1"/>
</dbReference>
<dbReference type="PANTHER" id="PTHR40094:SF1">
    <property type="entry name" value="UBIQUITIN DOMAIN-CONTAINING PROTEIN"/>
    <property type="match status" value="1"/>
</dbReference>
<dbReference type="InterPro" id="IPR047565">
    <property type="entry name" value="Alpha-macroglob_thiol-ester_cl"/>
</dbReference>
<dbReference type="Pfam" id="PF00207">
    <property type="entry name" value="A2M"/>
    <property type="match status" value="1"/>
</dbReference>
<proteinExistence type="inferred from homology"/>
<evidence type="ECO:0000256" key="1">
    <source>
        <dbReference type="ARBA" id="ARBA00010556"/>
    </source>
</evidence>
<sequence>MPKPLARPTPGSAAMSAPRSVAAVAAVLMLLAGLLGGVVPGATAWANDLPAMHSPLVTHLDTLDPLRDLSRDARAFVRDLRDRTEGNEDWDDRNAALTRAREAAEAEDRRGAIAALEDYMDAGGDDDADRWRWLARLYLGADPADRRGHMAAWTAWVAADGDQDRHEALALMARVAADVEEADIAVALYQAALAFGDDAELRADLDRAAGGRPVPVAVRGRIERDVPELCVAFTRDPVGDGSVRYADFVGLAPADEVVARADGDALCLSGFGHGVDVAVTLRQGLPLADGARLADTVAWSVTIPNREARIAFVGDAHVLPARGGQGVPVQTVNVERMALEIYRVPFRGLAEGLRENTLFSDLRGWDLSRLRDEAGVRVWSGEMDLAAVPNRQQSAAVPFAEAVPDPEPGLYAVVATIAAREAEHWRERPTQWVMVTDIGLQTFHGDREMVVSARSLETAGPLEGVSVDLIARDNAVLGRAVTNAEGLARLPAGLLRGRGGASPSHLVARTADGADHAVLDLGRPALDLSDRGVGGRVAPGPLDAFLYLERGIYRPGETIHAMALLRDDRARAVPDVPLTVKVTRPDGVEVRRLVVTPDSGGGAVLAIPTSDAARTGAWTLTAHVEPDGPAVGQVSVQIEDFVPARMEVLLDTPEDARLRPGGTVPVGVEARYLYGAPGAGLAAEAEMLLTRDERPFGDAHADYRFGLATETFEAQRADLTLADTDDQGKSRVEAALETVPDTSQPLRALVRVTVLEPGGRPTNRAVSVPVRLTETLVGLDPLFEGGMVDEGGDARYRVLAVDAAGRPLPGRGLRMIQYAEDWDYQWYNDGEGWRYRATVRDRRIEARDLTTGADGTVEVAMPVDGGRYRIEVADLDSGAVSSQRFRAGWRTAAPGTQDTPDTLRLTSARDTYAVGEEARIALDPPFAGEALVTVAAQDVLYTTTVSVPEDGAEVRVPVTEDWGPGAYVLVSLLRPGTDTERGPGRAVGAHWVAVDMAARTLDVTLDTPETIRPRGPLAIPLSVAHAGPDTRVTVAVVDEGILQLTGFATPRPDRVFLGKRRLGVEMRDAYGALIDGRDATPGRLRAGGDAAGRHAPGLPDKTVQPLAFFSGPIALDRDGRATVTVDIPAFNGRVRVMAAAYDTRGVGHGEAEVTVRDRMVTLVTLPRFLAPEDRAAVRVTLDNVDGPAGDWAVRLEGRGGVAIASNAGATLPIAAGGRATHVTTVKGGRIGGGGLTLTVTAPDGEVLTQDWGLSVRPAATRETRALASRLAPGQSLTLEADVLDGFAPETAGLTASLSSVPNLGVAGLLRDLDRYPYGCVEQTVSRALPLLVLSDVAAAAGVTDADDPARLTARVDRAIARVIGMQRGDGGFSLWGGGERREWLSAYATEFLVRAREAGHRVPPFALDRALRFLDDTVVGLEYPDEALPARAYAFYVLALAGEVDPGALRYVHDVALNRMPAPLARAHLGAALAMIGDATRADSAFDAALAPMLHLSSLADGAEDGDRSPRDPYGSALRDAAATVALMVEANDSDAFGAAEALADARLGRRYLSTQEQARLLLAAHALQETQGPLSVAVTGTSPHPLSPGEVLLVPGLDQVAAGVTLANTGDAVVNLVVQGDGIPVTPPAALSNGLTVTRAFYDLDGRRVDPQRVDQSDLLVALVSGEALDPAVLGEDRTHHALVVDLLPAGLVLENAAVGDGRSTAGMDWLPELTPTEHAEIRDDRFVASVSLSRERPAFTIAYLARAVTPGVFTLPGVFVESMYRPDLRARARAGQMIVAPR</sequence>
<dbReference type="Pfam" id="PF07703">
    <property type="entry name" value="A2M_BRD"/>
    <property type="match status" value="1"/>
</dbReference>
<dbReference type="InterPro" id="IPR011626">
    <property type="entry name" value="Alpha-macroglobulin_TED"/>
</dbReference>
<evidence type="ECO:0000259" key="4">
    <source>
        <dbReference type="SMART" id="SM01360"/>
    </source>
</evidence>
<dbReference type="InterPro" id="IPR008930">
    <property type="entry name" value="Terpenoid_cyclase/PrenylTrfase"/>
</dbReference>
<dbReference type="SUPFAM" id="SSF48239">
    <property type="entry name" value="Terpenoid cyclases/Protein prenyltransferases"/>
    <property type="match status" value="1"/>
</dbReference>
<organism evidence="5 6">
    <name type="scientific">Roseospira visakhapatnamensis</name>
    <dbReference type="NCBI Taxonomy" id="390880"/>
    <lineage>
        <taxon>Bacteria</taxon>
        <taxon>Pseudomonadati</taxon>
        <taxon>Pseudomonadota</taxon>
        <taxon>Alphaproteobacteria</taxon>
        <taxon>Rhodospirillales</taxon>
        <taxon>Rhodospirillaceae</taxon>
        <taxon>Roseospira</taxon>
    </lineage>
</organism>
<dbReference type="InterPro" id="IPR041462">
    <property type="entry name" value="Bact_A2M_MG6"/>
</dbReference>
<dbReference type="Gene3D" id="2.60.40.1930">
    <property type="match status" value="1"/>
</dbReference>
<evidence type="ECO:0008006" key="7">
    <source>
        <dbReference type="Google" id="ProtNLM"/>
    </source>
</evidence>
<dbReference type="InterPro" id="IPR011625">
    <property type="entry name" value="A2M_N_BRD"/>
</dbReference>
<dbReference type="GO" id="GO:0004866">
    <property type="term" value="F:endopeptidase inhibitor activity"/>
    <property type="evidence" value="ECO:0007669"/>
    <property type="project" value="InterPro"/>
</dbReference>